<dbReference type="InterPro" id="IPR006675">
    <property type="entry name" value="HDIG_dom"/>
</dbReference>
<dbReference type="Pfam" id="PF01966">
    <property type="entry name" value="HD"/>
    <property type="match status" value="1"/>
</dbReference>
<dbReference type="SUPFAM" id="SSF109604">
    <property type="entry name" value="HD-domain/PDEase-like"/>
    <property type="match status" value="1"/>
</dbReference>
<dbReference type="InterPro" id="IPR017705">
    <property type="entry name" value="Ribonuclease_Y"/>
</dbReference>
<dbReference type="PANTHER" id="PTHR12826:SF15">
    <property type="entry name" value="RIBONUCLEASE Y"/>
    <property type="match status" value="1"/>
</dbReference>
<dbReference type="CDD" id="cd00077">
    <property type="entry name" value="HDc"/>
    <property type="match status" value="1"/>
</dbReference>
<protein>
    <recommendedName>
        <fullName evidence="5 6">Ribonuclease Y</fullName>
        <shortName evidence="5">RNase Y</shortName>
        <ecNumber evidence="5 6">3.1.-.-</ecNumber>
    </recommendedName>
</protein>
<evidence type="ECO:0000313" key="10">
    <source>
        <dbReference type="Proteomes" id="UP000030661"/>
    </source>
</evidence>
<keyword evidence="4 5" id="KW-0694">RNA-binding</keyword>
<dbReference type="GO" id="GO:0004521">
    <property type="term" value="F:RNA endonuclease activity"/>
    <property type="evidence" value="ECO:0007669"/>
    <property type="project" value="UniProtKB-UniRule"/>
</dbReference>
<dbReference type="InterPro" id="IPR004087">
    <property type="entry name" value="KH_dom"/>
</dbReference>
<dbReference type="GO" id="GO:0005886">
    <property type="term" value="C:plasma membrane"/>
    <property type="evidence" value="ECO:0007669"/>
    <property type="project" value="UniProtKB-UniRule"/>
</dbReference>
<dbReference type="eggNOG" id="COG1418">
    <property type="taxonomic scope" value="Bacteria"/>
</dbReference>
<dbReference type="SMART" id="SM00322">
    <property type="entry name" value="KH"/>
    <property type="match status" value="1"/>
</dbReference>
<dbReference type="STRING" id="1499967.U27_01656"/>
<evidence type="ECO:0000256" key="1">
    <source>
        <dbReference type="ARBA" id="ARBA00022722"/>
    </source>
</evidence>
<dbReference type="SMART" id="SM00471">
    <property type="entry name" value="HDc"/>
    <property type="match status" value="1"/>
</dbReference>
<gene>
    <name evidence="5" type="primary">rny</name>
    <name evidence="9" type="ORF">U27_01656</name>
</gene>
<dbReference type="PROSITE" id="PS51831">
    <property type="entry name" value="HD"/>
    <property type="match status" value="1"/>
</dbReference>
<dbReference type="EMBL" id="DF820463">
    <property type="protein sequence ID" value="GAK54826.1"/>
    <property type="molecule type" value="Genomic_DNA"/>
</dbReference>
<dbReference type="Pfam" id="PF00013">
    <property type="entry name" value="KH_1"/>
    <property type="match status" value="1"/>
</dbReference>
<proteinExistence type="inferred from homology"/>
<keyword evidence="2 5" id="KW-0255">Endonuclease</keyword>
<dbReference type="GO" id="GO:0006402">
    <property type="term" value="P:mRNA catabolic process"/>
    <property type="evidence" value="ECO:0007669"/>
    <property type="project" value="UniProtKB-UniRule"/>
</dbReference>
<dbReference type="HAMAP" id="MF_00335">
    <property type="entry name" value="RNase_Y"/>
    <property type="match status" value="1"/>
</dbReference>
<evidence type="ECO:0000256" key="3">
    <source>
        <dbReference type="ARBA" id="ARBA00022801"/>
    </source>
</evidence>
<dbReference type="InterPro" id="IPR003607">
    <property type="entry name" value="HD/PDEase_dom"/>
</dbReference>
<evidence type="ECO:0000313" key="9">
    <source>
        <dbReference type="EMBL" id="GAK54826.1"/>
    </source>
</evidence>
<dbReference type="InterPro" id="IPR036612">
    <property type="entry name" value="KH_dom_type_1_sf"/>
</dbReference>
<evidence type="ECO:0000259" key="8">
    <source>
        <dbReference type="PROSITE" id="PS51831"/>
    </source>
</evidence>
<dbReference type="NCBIfam" id="TIGR03319">
    <property type="entry name" value="RNase_Y"/>
    <property type="match status" value="1"/>
</dbReference>
<dbReference type="CDD" id="cd22431">
    <property type="entry name" value="KH-I_RNaseY"/>
    <property type="match status" value="1"/>
</dbReference>
<dbReference type="Gene3D" id="1.10.3210.10">
    <property type="entry name" value="Hypothetical protein af1432"/>
    <property type="match status" value="1"/>
</dbReference>
<keyword evidence="1 5" id="KW-0540">Nuclease</keyword>
<evidence type="ECO:0000256" key="6">
    <source>
        <dbReference type="NCBIfam" id="TIGR03319"/>
    </source>
</evidence>
<keyword evidence="7" id="KW-0175">Coiled coil</keyword>
<dbReference type="NCBIfam" id="TIGR00277">
    <property type="entry name" value="HDIG"/>
    <property type="match status" value="1"/>
</dbReference>
<keyword evidence="3 5" id="KW-0378">Hydrolase</keyword>
<dbReference type="GO" id="GO:0003723">
    <property type="term" value="F:RNA binding"/>
    <property type="evidence" value="ECO:0007669"/>
    <property type="project" value="UniProtKB-UniRule"/>
</dbReference>
<dbReference type="PANTHER" id="PTHR12826">
    <property type="entry name" value="RIBONUCLEASE Y"/>
    <property type="match status" value="1"/>
</dbReference>
<evidence type="ECO:0000256" key="5">
    <source>
        <dbReference type="HAMAP-Rule" id="MF_00335"/>
    </source>
</evidence>
<comment type="similarity">
    <text evidence="5">Belongs to the RNase Y family.</text>
</comment>
<reference evidence="9" key="1">
    <citation type="journal article" date="2015" name="PeerJ">
        <title>First genomic representation of candidate bacterial phylum KSB3 points to enhanced environmental sensing as a trigger of wastewater bulking.</title>
        <authorList>
            <person name="Sekiguchi Y."/>
            <person name="Ohashi A."/>
            <person name="Parks D.H."/>
            <person name="Yamauchi T."/>
            <person name="Tyson G.W."/>
            <person name="Hugenholtz P."/>
        </authorList>
    </citation>
    <scope>NUCLEOTIDE SEQUENCE [LARGE SCALE GENOMIC DNA]</scope>
</reference>
<evidence type="ECO:0000256" key="4">
    <source>
        <dbReference type="ARBA" id="ARBA00022884"/>
    </source>
</evidence>
<dbReference type="Pfam" id="PF12072">
    <property type="entry name" value="RNase_Y_N"/>
    <property type="match status" value="1"/>
</dbReference>
<dbReference type="EC" id="3.1.-.-" evidence="5 6"/>
<sequence>MGAVGSFLFFLLIILMGGGMGYVFRKEYIERKIAKARKLSAQIIEDARAEAEAEKKRIILEAKDALYQVRTEFETETKERRAELLKLENRINQKEENLDRKDSLLGKRELELNKALQELEENMQHIAQEKENLSTVIQQQQEILERISAMTAEEAKQTLFQQMEEEAKYEASKTIRRLYEEARQTADKKAKEIIMTSIQRCAADHIAETTVSVVDLPNDDMKGRIIGREGRNIRTFESVAGIDLIIDDTPGAVILSGFDPIKREVARISLERLIADGRIHPTRIEEIVGKVRDEMEDLIYEEGERATFDAGIHGLHPEAIKLLGRLKYRTSYTQNVLLHSKEVAYIAGIMAAELGGNIQIAKRAGLLHDIGKAVNHEVEGAHAMIGAELARKYNESKRVIHAIEAHHHDVEPTTLEAVIIAAADALSAARPGARREILESYVKRLEKLEEISNSFYGVETSYAIQAGREIRVIVNYEKISDDEAVVLASDIAKRIEKEVEYPGQIKVTVIRETRSFTYAR</sequence>
<dbReference type="GO" id="GO:0016787">
    <property type="term" value="F:hydrolase activity"/>
    <property type="evidence" value="ECO:0007669"/>
    <property type="project" value="UniProtKB-KW"/>
</dbReference>
<evidence type="ECO:0000256" key="2">
    <source>
        <dbReference type="ARBA" id="ARBA00022759"/>
    </source>
</evidence>
<dbReference type="FunFam" id="1.10.3210.10:FF:000022">
    <property type="entry name" value="Ribonuclease Y"/>
    <property type="match status" value="1"/>
</dbReference>
<comment type="function">
    <text evidence="5">Endoribonuclease that initiates mRNA decay.</text>
</comment>
<keyword evidence="10" id="KW-1185">Reference proteome</keyword>
<feature type="domain" description="HD" evidence="8">
    <location>
        <begin position="336"/>
        <end position="429"/>
    </location>
</feature>
<dbReference type="Proteomes" id="UP000030661">
    <property type="component" value="Unassembled WGS sequence"/>
</dbReference>
<dbReference type="InterPro" id="IPR022711">
    <property type="entry name" value="RNase_Y_N"/>
</dbReference>
<name>A0A0S6W9E1_VECG1</name>
<evidence type="ECO:0000256" key="7">
    <source>
        <dbReference type="SAM" id="Coils"/>
    </source>
</evidence>
<accession>A0A0S6W9E1</accession>
<organism evidence="9">
    <name type="scientific">Vecturithrix granuli</name>
    <dbReference type="NCBI Taxonomy" id="1499967"/>
    <lineage>
        <taxon>Bacteria</taxon>
        <taxon>Candidatus Moduliflexota</taxon>
        <taxon>Candidatus Vecturitrichia</taxon>
        <taxon>Candidatus Vecturitrichales</taxon>
        <taxon>Candidatus Vecturitrichaceae</taxon>
        <taxon>Candidatus Vecturithrix</taxon>
    </lineage>
</organism>
<dbReference type="HOGENOM" id="CLU_028328_1_0_0"/>
<dbReference type="AlphaFoldDB" id="A0A0S6W9E1"/>
<dbReference type="SUPFAM" id="SSF54791">
    <property type="entry name" value="Eukaryotic type KH-domain (KH-domain type I)"/>
    <property type="match status" value="1"/>
</dbReference>
<dbReference type="InterPro" id="IPR006674">
    <property type="entry name" value="HD_domain"/>
</dbReference>
<dbReference type="InterPro" id="IPR004088">
    <property type="entry name" value="KH_dom_type_1"/>
</dbReference>
<feature type="coiled-coil region" evidence="7">
    <location>
        <begin position="41"/>
        <end position="136"/>
    </location>
</feature>